<comment type="caution">
    <text evidence="1">The sequence shown here is derived from an EMBL/GenBank/DDBJ whole genome shotgun (WGS) entry which is preliminary data.</text>
</comment>
<dbReference type="EMBL" id="BGZK01000117">
    <property type="protein sequence ID" value="GBP20330.1"/>
    <property type="molecule type" value="Genomic_DNA"/>
</dbReference>
<keyword evidence="2" id="KW-1185">Reference proteome</keyword>
<sequence>MSETDDCLCSIFQGIFWNNKGPFGSSYNLKVTYRTLDSESEFVKVKIHFKSESLLEAHANITPTYIHTSIPIFQKRFCRFRCGTEKKIKSQSAPRVGFVFPAVKRRNTFAPAGSRKLCCLINMSGGTLVTASKCPSPDTYLNVHLCTGLITNSTLAGVACFDVTRQSSCHVGADAAFTASNEKLPPRVPSRLMRVFIYCVVIVNVQSIVKSITVTGSSS</sequence>
<accession>A0A4C1U242</accession>
<evidence type="ECO:0000313" key="1">
    <source>
        <dbReference type="EMBL" id="GBP20330.1"/>
    </source>
</evidence>
<evidence type="ECO:0000313" key="2">
    <source>
        <dbReference type="Proteomes" id="UP000299102"/>
    </source>
</evidence>
<proteinExistence type="predicted"/>
<protein>
    <submittedName>
        <fullName evidence="1">Uncharacterized protein</fullName>
    </submittedName>
</protein>
<gene>
    <name evidence="1" type="ORF">EVAR_10593_1</name>
</gene>
<organism evidence="1 2">
    <name type="scientific">Eumeta variegata</name>
    <name type="common">Bagworm moth</name>
    <name type="synonym">Eumeta japonica</name>
    <dbReference type="NCBI Taxonomy" id="151549"/>
    <lineage>
        <taxon>Eukaryota</taxon>
        <taxon>Metazoa</taxon>
        <taxon>Ecdysozoa</taxon>
        <taxon>Arthropoda</taxon>
        <taxon>Hexapoda</taxon>
        <taxon>Insecta</taxon>
        <taxon>Pterygota</taxon>
        <taxon>Neoptera</taxon>
        <taxon>Endopterygota</taxon>
        <taxon>Lepidoptera</taxon>
        <taxon>Glossata</taxon>
        <taxon>Ditrysia</taxon>
        <taxon>Tineoidea</taxon>
        <taxon>Psychidae</taxon>
        <taxon>Oiketicinae</taxon>
        <taxon>Eumeta</taxon>
    </lineage>
</organism>
<dbReference type="Proteomes" id="UP000299102">
    <property type="component" value="Unassembled WGS sequence"/>
</dbReference>
<name>A0A4C1U242_EUMVA</name>
<reference evidence="1 2" key="1">
    <citation type="journal article" date="2019" name="Commun. Biol.">
        <title>The bagworm genome reveals a unique fibroin gene that provides high tensile strength.</title>
        <authorList>
            <person name="Kono N."/>
            <person name="Nakamura H."/>
            <person name="Ohtoshi R."/>
            <person name="Tomita M."/>
            <person name="Numata K."/>
            <person name="Arakawa K."/>
        </authorList>
    </citation>
    <scope>NUCLEOTIDE SEQUENCE [LARGE SCALE GENOMIC DNA]</scope>
</reference>
<dbReference type="AlphaFoldDB" id="A0A4C1U242"/>